<keyword evidence="3 6" id="KW-0256">Endoplasmic reticulum</keyword>
<name>A0AAV2TBZ2_CALDB</name>
<gene>
    <name evidence="8" type="ORF">CDAUBV1_LOCUS6858</name>
</gene>
<dbReference type="PANTHER" id="PTHR45799:SF2">
    <property type="entry name" value="RETICULON-LIKE PROTEIN"/>
    <property type="match status" value="1"/>
</dbReference>
<sequence>MSTGSPDSGPKVVEKCPMKEEARSLIFWRKPVRSGIVLAVLLAFQFSFVYLSAISVVAYAGLLLFASTNFYRLYYQYIAKSESKLIKEYIEREISLPEDRIADVSLRLTDMLNRWIAQAREIFLLTNIAASVKFGVLLYLMTYVGARFNFLTLCILGTVLVFSVPKFYESYQREIDHAWDIVREKLDKVVSLMNSQLNKVPGLGSRKQKAQ</sequence>
<reference evidence="8" key="1">
    <citation type="submission" date="2024-06" db="EMBL/GenBank/DDBJ databases">
        <authorList>
            <person name="Liu X."/>
            <person name="Lenzi L."/>
            <person name="Haldenby T S."/>
            <person name="Uol C."/>
        </authorList>
    </citation>
    <scope>NUCLEOTIDE SEQUENCE</scope>
</reference>
<evidence type="ECO:0000256" key="5">
    <source>
        <dbReference type="ARBA" id="ARBA00023136"/>
    </source>
</evidence>
<dbReference type="GO" id="GO:0005789">
    <property type="term" value="C:endoplasmic reticulum membrane"/>
    <property type="evidence" value="ECO:0007669"/>
    <property type="project" value="UniProtKB-SubCell"/>
</dbReference>
<keyword evidence="5 6" id="KW-0472">Membrane</keyword>
<dbReference type="InterPro" id="IPR003388">
    <property type="entry name" value="Reticulon"/>
</dbReference>
<evidence type="ECO:0000256" key="1">
    <source>
        <dbReference type="ARBA" id="ARBA00004477"/>
    </source>
</evidence>
<keyword evidence="4 6" id="KW-1133">Transmembrane helix</keyword>
<evidence type="ECO:0000313" key="9">
    <source>
        <dbReference type="Proteomes" id="UP001497525"/>
    </source>
</evidence>
<dbReference type="Proteomes" id="UP001497525">
    <property type="component" value="Unassembled WGS sequence"/>
</dbReference>
<evidence type="ECO:0000259" key="7">
    <source>
        <dbReference type="PROSITE" id="PS50845"/>
    </source>
</evidence>
<organism evidence="8 9">
    <name type="scientific">Calicophoron daubneyi</name>
    <name type="common">Rumen fluke</name>
    <name type="synonym">Paramphistomum daubneyi</name>
    <dbReference type="NCBI Taxonomy" id="300641"/>
    <lineage>
        <taxon>Eukaryota</taxon>
        <taxon>Metazoa</taxon>
        <taxon>Spiralia</taxon>
        <taxon>Lophotrochozoa</taxon>
        <taxon>Platyhelminthes</taxon>
        <taxon>Trematoda</taxon>
        <taxon>Digenea</taxon>
        <taxon>Plagiorchiida</taxon>
        <taxon>Pronocephalata</taxon>
        <taxon>Paramphistomoidea</taxon>
        <taxon>Paramphistomidae</taxon>
        <taxon>Calicophoron</taxon>
    </lineage>
</organism>
<accession>A0AAV2TBZ2</accession>
<keyword evidence="2 6" id="KW-0812">Transmembrane</keyword>
<dbReference type="AlphaFoldDB" id="A0AAV2TBZ2"/>
<evidence type="ECO:0000256" key="3">
    <source>
        <dbReference type="ARBA" id="ARBA00022824"/>
    </source>
</evidence>
<dbReference type="EMBL" id="CAXLJL010000156">
    <property type="protein sequence ID" value="CAL5133589.1"/>
    <property type="molecule type" value="Genomic_DNA"/>
</dbReference>
<evidence type="ECO:0000256" key="6">
    <source>
        <dbReference type="RuleBase" id="RU363132"/>
    </source>
</evidence>
<dbReference type="InterPro" id="IPR046964">
    <property type="entry name" value="RTN1-4"/>
</dbReference>
<evidence type="ECO:0000256" key="2">
    <source>
        <dbReference type="ARBA" id="ARBA00022692"/>
    </source>
</evidence>
<feature type="transmembrane region" description="Helical" evidence="6">
    <location>
        <begin position="56"/>
        <end position="75"/>
    </location>
</feature>
<dbReference type="Pfam" id="PF02453">
    <property type="entry name" value="Reticulon"/>
    <property type="match status" value="1"/>
</dbReference>
<proteinExistence type="predicted"/>
<feature type="domain" description="Reticulon" evidence="7">
    <location>
        <begin position="22"/>
        <end position="211"/>
    </location>
</feature>
<protein>
    <recommendedName>
        <fullName evidence="6">Reticulon-like protein</fullName>
    </recommendedName>
</protein>
<comment type="caution">
    <text evidence="8">The sequence shown here is derived from an EMBL/GenBank/DDBJ whole genome shotgun (WGS) entry which is preliminary data.</text>
</comment>
<comment type="subcellular location">
    <subcellularLocation>
        <location evidence="1 6">Endoplasmic reticulum membrane</location>
        <topology evidence="1 6">Multi-pass membrane protein</topology>
    </subcellularLocation>
</comment>
<feature type="transmembrane region" description="Helical" evidence="6">
    <location>
        <begin position="148"/>
        <end position="168"/>
    </location>
</feature>
<evidence type="ECO:0000256" key="4">
    <source>
        <dbReference type="ARBA" id="ARBA00022989"/>
    </source>
</evidence>
<feature type="transmembrane region" description="Helical" evidence="6">
    <location>
        <begin position="122"/>
        <end position="142"/>
    </location>
</feature>
<dbReference type="PROSITE" id="PS50845">
    <property type="entry name" value="RETICULON"/>
    <property type="match status" value="1"/>
</dbReference>
<dbReference type="PANTHER" id="PTHR45799">
    <property type="entry name" value="RETICULON-LIKE PROTEIN"/>
    <property type="match status" value="1"/>
</dbReference>
<dbReference type="Gene3D" id="1.20.5.2480">
    <property type="match status" value="1"/>
</dbReference>
<dbReference type="GO" id="GO:0030424">
    <property type="term" value="C:axon"/>
    <property type="evidence" value="ECO:0007669"/>
    <property type="project" value="TreeGrafter"/>
</dbReference>
<evidence type="ECO:0000313" key="8">
    <source>
        <dbReference type="EMBL" id="CAL5133589.1"/>
    </source>
</evidence>